<dbReference type="GeneID" id="100636982"/>
<reference evidence="4" key="1">
    <citation type="journal article" date="2010" name="Nature">
        <title>The Amphimedon queenslandica genome and the evolution of animal complexity.</title>
        <authorList>
            <person name="Srivastava M."/>
            <person name="Simakov O."/>
            <person name="Chapman J."/>
            <person name="Fahey B."/>
            <person name="Gauthier M.E."/>
            <person name="Mitros T."/>
            <person name="Richards G.S."/>
            <person name="Conaco C."/>
            <person name="Dacre M."/>
            <person name="Hellsten U."/>
            <person name="Larroux C."/>
            <person name="Putnam N.H."/>
            <person name="Stanke M."/>
            <person name="Adamska M."/>
            <person name="Darling A."/>
            <person name="Degnan S.M."/>
            <person name="Oakley T.H."/>
            <person name="Plachetzki D.C."/>
            <person name="Zhai Y."/>
            <person name="Adamski M."/>
            <person name="Calcino A."/>
            <person name="Cummins S.F."/>
            <person name="Goodstein D.M."/>
            <person name="Harris C."/>
            <person name="Jackson D.J."/>
            <person name="Leys S.P."/>
            <person name="Shu S."/>
            <person name="Woodcroft B.J."/>
            <person name="Vervoort M."/>
            <person name="Kosik K.S."/>
            <person name="Manning G."/>
            <person name="Degnan B.M."/>
            <person name="Rokhsar D.S."/>
        </authorList>
    </citation>
    <scope>NUCLEOTIDE SEQUENCE [LARGE SCALE GENOMIC DNA]</scope>
</reference>
<dbReference type="SUPFAM" id="SSF53098">
    <property type="entry name" value="Ribonuclease H-like"/>
    <property type="match status" value="1"/>
</dbReference>
<dbReference type="SMART" id="SM00597">
    <property type="entry name" value="ZnF_TTF"/>
    <property type="match status" value="1"/>
</dbReference>
<reference evidence="3" key="2">
    <citation type="submission" date="2024-06" db="UniProtKB">
        <authorList>
            <consortium name="EnsemblMetazoa"/>
        </authorList>
    </citation>
    <scope>IDENTIFICATION</scope>
</reference>
<evidence type="ECO:0000259" key="2">
    <source>
        <dbReference type="SMART" id="SM00597"/>
    </source>
</evidence>
<feature type="region of interest" description="Disordered" evidence="1">
    <location>
        <begin position="1"/>
        <end position="68"/>
    </location>
</feature>
<dbReference type="PANTHER" id="PTHR45749:SF37">
    <property type="entry name" value="OS05G0311600 PROTEIN"/>
    <property type="match status" value="1"/>
</dbReference>
<dbReference type="InterPro" id="IPR008906">
    <property type="entry name" value="HATC_C_dom"/>
</dbReference>
<dbReference type="InterPro" id="IPR025398">
    <property type="entry name" value="DUF4371"/>
</dbReference>
<feature type="domain" description="TTF-type" evidence="2">
    <location>
        <begin position="100"/>
        <end position="187"/>
    </location>
</feature>
<evidence type="ECO:0000313" key="3">
    <source>
        <dbReference type="EnsemblMetazoa" id="XP_003382395.2"/>
    </source>
</evidence>
<keyword evidence="4" id="KW-1185">Reference proteome</keyword>
<accession>A0AAN0I8C5</accession>
<proteinExistence type="predicted"/>
<dbReference type="PANTHER" id="PTHR45749">
    <property type="match status" value="1"/>
</dbReference>
<evidence type="ECO:0000256" key="1">
    <source>
        <dbReference type="SAM" id="MobiDB-lite"/>
    </source>
</evidence>
<dbReference type="InterPro" id="IPR006580">
    <property type="entry name" value="Znf_TTF"/>
</dbReference>
<dbReference type="RefSeq" id="XP_003382395.2">
    <property type="nucleotide sequence ID" value="XM_003382347.2"/>
</dbReference>
<dbReference type="GO" id="GO:0046983">
    <property type="term" value="F:protein dimerization activity"/>
    <property type="evidence" value="ECO:0007669"/>
    <property type="project" value="InterPro"/>
</dbReference>
<name>A0AAN0I8C5_AMPQE</name>
<dbReference type="Pfam" id="PF05699">
    <property type="entry name" value="Dimer_Tnp_hAT"/>
    <property type="match status" value="1"/>
</dbReference>
<feature type="region of interest" description="Disordered" evidence="1">
    <location>
        <begin position="75"/>
        <end position="94"/>
    </location>
</feature>
<protein>
    <recommendedName>
        <fullName evidence="2">TTF-type domain-containing protein</fullName>
    </recommendedName>
</protein>
<dbReference type="AlphaFoldDB" id="A0AAN0I8C5"/>
<dbReference type="Pfam" id="PF14291">
    <property type="entry name" value="DUF4371"/>
    <property type="match status" value="1"/>
</dbReference>
<dbReference type="EnsemblMetazoa" id="XM_003382347.2">
    <property type="protein sequence ID" value="XP_003382395.2"/>
    <property type="gene ID" value="LOC100636982"/>
</dbReference>
<feature type="compositionally biased region" description="Polar residues" evidence="1">
    <location>
        <begin position="29"/>
        <end position="56"/>
    </location>
</feature>
<dbReference type="KEGG" id="aqu:100636982"/>
<dbReference type="Proteomes" id="UP000007879">
    <property type="component" value="Unassembled WGS sequence"/>
</dbReference>
<sequence>MSKRHQTQTSLMQFVSKRSKTAADRNESDTAAVQNVATACTQSRTDIESSQSTEHVMQSEERVSSSGAEQHLPNDIAQHKSDSPHQPSGITFPARMFGSSKRSFQASWYADYSWLEYSIERDSVYCFPCRFFGIAADQSLTRVGFSDWKHARGKSGTLTGHDTSCSKHHLAVLSWKEYQSTVANNSSVAVQLDRCRLQMIEENRLYVKIIFAAILFCCQQGIALRGHREVIDSDDYSVNVGNFRALMVLFSRSIDIVKQRMFNGPKNATWLAKDIQNSVISLLAESVSSMIREESRVARYYTIIADETKDVSKTEQLALVLRYVLDGKTHERFISFTKCEELDAEAIFTYIMTGLRDTGVDISNCISQCYDGASVMSGHLSGVRKRVTDLNPAAIYIHCHAHQLNLVLVDTCKKVDHAASFFSLLECVYVFLSSSVPHSLFMAKQKELHFTREIQLKKLSDARWSCRHSSIKAVLTTIQALLLTLEELSEDNNTRSIEARGLLHQVSSFQFLLSLILFERIFSISNNLSTLLQSQKISYAAAASCIKGTMLTIANLRSDDEWSQIWAQAVSMAEKCSITVTPLRQRRSNRLPKQLDSFVVDSSVGTRPVNTTDEYKTQVYYATIDAIVEEMDERFSELNLSLLKSLEPLIPNSSSFLDLTVLKPVLNHYNISEAAIVAEVSTVKIFLDERDPDSSSLHDAYQQLSKVPECFPTVIQCYQIAMTIGVSSATAERSFSSLRKVKTYLRSTMTQDRLSNLALLYIERSLSSKLWDKLDELLTSN</sequence>
<evidence type="ECO:0000313" key="4">
    <source>
        <dbReference type="Proteomes" id="UP000007879"/>
    </source>
</evidence>
<organism evidence="3 4">
    <name type="scientific">Amphimedon queenslandica</name>
    <name type="common">Sponge</name>
    <dbReference type="NCBI Taxonomy" id="400682"/>
    <lineage>
        <taxon>Eukaryota</taxon>
        <taxon>Metazoa</taxon>
        <taxon>Porifera</taxon>
        <taxon>Demospongiae</taxon>
        <taxon>Heteroscleromorpha</taxon>
        <taxon>Haplosclerida</taxon>
        <taxon>Niphatidae</taxon>
        <taxon>Amphimedon</taxon>
    </lineage>
</organism>
<dbReference type="InterPro" id="IPR012337">
    <property type="entry name" value="RNaseH-like_sf"/>
</dbReference>